<evidence type="ECO:0000256" key="8">
    <source>
        <dbReference type="ARBA" id="ARBA00023004"/>
    </source>
</evidence>
<evidence type="ECO:0000256" key="6">
    <source>
        <dbReference type="ARBA" id="ARBA00022723"/>
    </source>
</evidence>
<evidence type="ECO:0000256" key="9">
    <source>
        <dbReference type="ARBA" id="ARBA00023078"/>
    </source>
</evidence>
<evidence type="ECO:0000256" key="3">
    <source>
        <dbReference type="ARBA" id="ARBA00009650"/>
    </source>
</evidence>
<keyword evidence="17" id="KW-1185">Reference proteome</keyword>
<dbReference type="GO" id="GO:0005506">
    <property type="term" value="F:iron ion binding"/>
    <property type="evidence" value="ECO:0007669"/>
    <property type="project" value="InterPro"/>
</dbReference>
<evidence type="ECO:0000256" key="10">
    <source>
        <dbReference type="ARBA" id="ARBA00030448"/>
    </source>
</evidence>
<organism evidence="16 17">
    <name type="scientific">Cylindrotheca closterium</name>
    <dbReference type="NCBI Taxonomy" id="2856"/>
    <lineage>
        <taxon>Eukaryota</taxon>
        <taxon>Sar</taxon>
        <taxon>Stramenopiles</taxon>
        <taxon>Ochrophyta</taxon>
        <taxon>Bacillariophyta</taxon>
        <taxon>Bacillariophyceae</taxon>
        <taxon>Bacillariophycidae</taxon>
        <taxon>Bacillariales</taxon>
        <taxon>Bacillariaceae</taxon>
        <taxon>Cylindrotheca</taxon>
    </lineage>
</organism>
<keyword evidence="14" id="KW-0732">Signal</keyword>
<evidence type="ECO:0000256" key="11">
    <source>
        <dbReference type="ARBA" id="ARBA00031247"/>
    </source>
</evidence>
<proteinExistence type="inferred from homology"/>
<protein>
    <recommendedName>
        <fullName evidence="12">Cytochrome c-553</fullName>
    </recommendedName>
    <alternativeName>
        <fullName evidence="11">Cytochrome c553</fullName>
    </alternativeName>
    <alternativeName>
        <fullName evidence="10">Soluble cytochrome f</fullName>
    </alternativeName>
</protein>
<dbReference type="GO" id="GO:0009055">
    <property type="term" value="F:electron transfer activity"/>
    <property type="evidence" value="ECO:0007669"/>
    <property type="project" value="InterPro"/>
</dbReference>
<dbReference type="Pfam" id="PF13442">
    <property type="entry name" value="Cytochrome_CBB3"/>
    <property type="match status" value="1"/>
</dbReference>
<dbReference type="AlphaFoldDB" id="A0AAD2FG10"/>
<evidence type="ECO:0000256" key="1">
    <source>
        <dbReference type="ARBA" id="ARBA00002347"/>
    </source>
</evidence>
<dbReference type="InterPro" id="IPR008168">
    <property type="entry name" value="Cyt_C_IC"/>
</dbReference>
<accession>A0AAD2FG10</accession>
<dbReference type="SUPFAM" id="SSF46626">
    <property type="entry name" value="Cytochrome c"/>
    <property type="match status" value="1"/>
</dbReference>
<keyword evidence="8 13" id="KW-0408">Iron</keyword>
<dbReference type="GO" id="GO:0009543">
    <property type="term" value="C:chloroplast thylakoid lumen"/>
    <property type="evidence" value="ECO:0007669"/>
    <property type="project" value="UniProtKB-SubCell"/>
</dbReference>
<name>A0AAD2FG10_9STRA</name>
<keyword evidence="4" id="KW-0813">Transport</keyword>
<keyword evidence="7" id="KW-0249">Electron transport</keyword>
<dbReference type="InterPro" id="IPR036909">
    <property type="entry name" value="Cyt_c-like_dom_sf"/>
</dbReference>
<dbReference type="Proteomes" id="UP001295423">
    <property type="component" value="Unassembled WGS sequence"/>
</dbReference>
<comment type="function">
    <text evidence="1">Functions as an electron carrier between membrane-bound cytochrome b6-f and photosystem I in oxygenic photosynthesis.</text>
</comment>
<keyword evidence="6 13" id="KW-0479">Metal-binding</keyword>
<dbReference type="PROSITE" id="PS51007">
    <property type="entry name" value="CYTC"/>
    <property type="match status" value="1"/>
</dbReference>
<evidence type="ECO:0000259" key="15">
    <source>
        <dbReference type="PROSITE" id="PS51007"/>
    </source>
</evidence>
<dbReference type="InterPro" id="IPR009056">
    <property type="entry name" value="Cyt_c-like_dom"/>
</dbReference>
<keyword evidence="5 13" id="KW-0349">Heme</keyword>
<evidence type="ECO:0000256" key="4">
    <source>
        <dbReference type="ARBA" id="ARBA00022448"/>
    </source>
</evidence>
<evidence type="ECO:0000313" key="17">
    <source>
        <dbReference type="Proteomes" id="UP001295423"/>
    </source>
</evidence>
<dbReference type="GO" id="GO:0020037">
    <property type="term" value="F:heme binding"/>
    <property type="evidence" value="ECO:0007669"/>
    <property type="project" value="InterPro"/>
</dbReference>
<comment type="caution">
    <text evidence="16">The sequence shown here is derived from an EMBL/GenBank/DDBJ whole genome shotgun (WGS) entry which is preliminary data.</text>
</comment>
<reference evidence="16" key="1">
    <citation type="submission" date="2023-08" db="EMBL/GenBank/DDBJ databases">
        <authorList>
            <person name="Audoor S."/>
            <person name="Bilcke G."/>
        </authorList>
    </citation>
    <scope>NUCLEOTIDE SEQUENCE</scope>
</reference>
<dbReference type="PANTHER" id="PTHR34688">
    <property type="entry name" value="CYTOCHROME C6, CHLOROPLASTIC"/>
    <property type="match status" value="1"/>
</dbReference>
<evidence type="ECO:0000256" key="2">
    <source>
        <dbReference type="ARBA" id="ARBA00004456"/>
    </source>
</evidence>
<evidence type="ECO:0000313" key="16">
    <source>
        <dbReference type="EMBL" id="CAJ1938040.1"/>
    </source>
</evidence>
<dbReference type="PRINTS" id="PR00605">
    <property type="entry name" value="CYTCHROMECIC"/>
</dbReference>
<feature type="chain" id="PRO_5042057551" description="Cytochrome c-553" evidence="14">
    <location>
        <begin position="18"/>
        <end position="136"/>
    </location>
</feature>
<gene>
    <name evidence="16" type="ORF">CYCCA115_LOCUS5944</name>
</gene>
<feature type="domain" description="Cytochrome c" evidence="15">
    <location>
        <begin position="49"/>
        <end position="131"/>
    </location>
</feature>
<evidence type="ECO:0000256" key="14">
    <source>
        <dbReference type="SAM" id="SignalP"/>
    </source>
</evidence>
<comment type="similarity">
    <text evidence="3">Belongs to the cytochrome c family. PetJ subfamily.</text>
</comment>
<evidence type="ECO:0000256" key="5">
    <source>
        <dbReference type="ARBA" id="ARBA00022617"/>
    </source>
</evidence>
<comment type="subcellular location">
    <subcellularLocation>
        <location evidence="2">Plastid</location>
        <location evidence="2">Chloroplast thylakoid lumen</location>
    </subcellularLocation>
</comment>
<dbReference type="Gene3D" id="1.10.760.10">
    <property type="entry name" value="Cytochrome c-like domain"/>
    <property type="match status" value="1"/>
</dbReference>
<dbReference type="InterPro" id="IPR023655">
    <property type="entry name" value="Cyt_C6"/>
</dbReference>
<evidence type="ECO:0000256" key="13">
    <source>
        <dbReference type="PROSITE-ProRule" id="PRU00433"/>
    </source>
</evidence>
<sequence length="136" mass="14365">MKISTGLFLSALPTTGALLSIKTLKNKFGTTATIGALTFAIATDSAIAGDVGQGQKIFNANCAVCHPGGRNLIVPEKSLEKEALEQYRSGGRSEESVMKQVRNGRNSMPAFGGRLDDESIADVAAYVIKSSEEGWN</sequence>
<dbReference type="EMBL" id="CAKOGP040000668">
    <property type="protein sequence ID" value="CAJ1938040.1"/>
    <property type="molecule type" value="Genomic_DNA"/>
</dbReference>
<evidence type="ECO:0000256" key="7">
    <source>
        <dbReference type="ARBA" id="ARBA00022982"/>
    </source>
</evidence>
<evidence type="ECO:0000256" key="12">
    <source>
        <dbReference type="ARBA" id="ARBA00033211"/>
    </source>
</evidence>
<keyword evidence="9" id="KW-0793">Thylakoid</keyword>
<dbReference type="PANTHER" id="PTHR34688:SF2">
    <property type="entry name" value="CYTOCHROME C6, CHLOROPLASTIC"/>
    <property type="match status" value="1"/>
</dbReference>
<feature type="signal peptide" evidence="14">
    <location>
        <begin position="1"/>
        <end position="17"/>
    </location>
</feature>